<accession>A0A4U5JIE6</accession>
<feature type="domain" description="CheR-type methyltransferase" evidence="6">
    <location>
        <begin position="1"/>
        <end position="271"/>
    </location>
</feature>
<keyword evidence="3 7" id="KW-0489">Methyltransferase</keyword>
<dbReference type="OrthoDB" id="10657at2157"/>
<dbReference type="GO" id="GO:0032259">
    <property type="term" value="P:methylation"/>
    <property type="evidence" value="ECO:0007669"/>
    <property type="project" value="UniProtKB-KW"/>
</dbReference>
<organism evidence="7 8">
    <name type="scientific">Natronomonas salsuginis</name>
    <dbReference type="NCBI Taxonomy" id="2217661"/>
    <lineage>
        <taxon>Archaea</taxon>
        <taxon>Methanobacteriati</taxon>
        <taxon>Methanobacteriota</taxon>
        <taxon>Stenosarchaea group</taxon>
        <taxon>Halobacteria</taxon>
        <taxon>Halobacteriales</taxon>
        <taxon>Natronomonadaceae</taxon>
        <taxon>Natronomonas</taxon>
    </lineage>
</organism>
<dbReference type="Pfam" id="PF01739">
    <property type="entry name" value="CheR"/>
    <property type="match status" value="1"/>
</dbReference>
<dbReference type="InterPro" id="IPR029063">
    <property type="entry name" value="SAM-dependent_MTases_sf"/>
</dbReference>
<keyword evidence="8" id="KW-1185">Reference proteome</keyword>
<evidence type="ECO:0000256" key="4">
    <source>
        <dbReference type="ARBA" id="ARBA00022679"/>
    </source>
</evidence>
<dbReference type="SUPFAM" id="SSF53335">
    <property type="entry name" value="S-adenosyl-L-methionine-dependent methyltransferases"/>
    <property type="match status" value="1"/>
</dbReference>
<evidence type="ECO:0000259" key="6">
    <source>
        <dbReference type="PROSITE" id="PS50123"/>
    </source>
</evidence>
<proteinExistence type="predicted"/>
<dbReference type="InterPro" id="IPR050903">
    <property type="entry name" value="Bact_Chemotaxis_MeTrfase"/>
</dbReference>
<dbReference type="InterPro" id="IPR036804">
    <property type="entry name" value="CheR_N_sf"/>
</dbReference>
<gene>
    <name evidence="7" type="ORF">DM868_04310</name>
</gene>
<dbReference type="InterPro" id="IPR000780">
    <property type="entry name" value="CheR_MeTrfase"/>
</dbReference>
<evidence type="ECO:0000313" key="7">
    <source>
        <dbReference type="EMBL" id="TKR28296.1"/>
    </source>
</evidence>
<dbReference type="AlphaFoldDB" id="A0A4U5JIE6"/>
<dbReference type="PROSITE" id="PS50123">
    <property type="entry name" value="CHER"/>
    <property type="match status" value="1"/>
</dbReference>
<dbReference type="InterPro" id="IPR022641">
    <property type="entry name" value="CheR_N"/>
</dbReference>
<dbReference type="PANTHER" id="PTHR24422:SF10">
    <property type="entry name" value="CHEMOTAXIS PROTEIN METHYLTRANSFERASE 2"/>
    <property type="match status" value="1"/>
</dbReference>
<dbReference type="GO" id="GO:0008983">
    <property type="term" value="F:protein-glutamate O-methyltransferase activity"/>
    <property type="evidence" value="ECO:0007669"/>
    <property type="project" value="UniProtKB-EC"/>
</dbReference>
<dbReference type="EMBL" id="QKNX01000001">
    <property type="protein sequence ID" value="TKR28296.1"/>
    <property type="molecule type" value="Genomic_DNA"/>
</dbReference>
<dbReference type="SUPFAM" id="SSF47757">
    <property type="entry name" value="Chemotaxis receptor methyltransferase CheR, N-terminal domain"/>
    <property type="match status" value="1"/>
</dbReference>
<dbReference type="InterPro" id="IPR022642">
    <property type="entry name" value="CheR_C"/>
</dbReference>
<evidence type="ECO:0000256" key="2">
    <source>
        <dbReference type="ARBA" id="ARBA00012534"/>
    </source>
</evidence>
<dbReference type="RefSeq" id="WP_137275598.1">
    <property type="nucleotide sequence ID" value="NZ_QKNX01000001.1"/>
</dbReference>
<evidence type="ECO:0000256" key="5">
    <source>
        <dbReference type="ARBA" id="ARBA00022691"/>
    </source>
</evidence>
<protein>
    <recommendedName>
        <fullName evidence="2">protein-glutamate O-methyltransferase</fullName>
        <ecNumber evidence="2">2.1.1.80</ecNumber>
    </recommendedName>
</protein>
<evidence type="ECO:0000256" key="3">
    <source>
        <dbReference type="ARBA" id="ARBA00022603"/>
    </source>
</evidence>
<dbReference type="PRINTS" id="PR00996">
    <property type="entry name" value="CHERMTFRASE"/>
</dbReference>
<evidence type="ECO:0000256" key="1">
    <source>
        <dbReference type="ARBA" id="ARBA00001541"/>
    </source>
</evidence>
<name>A0A4U5JIE6_9EURY</name>
<keyword evidence="5" id="KW-0949">S-adenosyl-L-methionine</keyword>
<comment type="caution">
    <text evidence="7">The sequence shown here is derived from an EMBL/GenBank/DDBJ whole genome shotgun (WGS) entry which is preliminary data.</text>
</comment>
<comment type="catalytic activity">
    <reaction evidence="1">
        <text>L-glutamyl-[protein] + S-adenosyl-L-methionine = [protein]-L-glutamate 5-O-methyl ester + S-adenosyl-L-homocysteine</text>
        <dbReference type="Rhea" id="RHEA:24452"/>
        <dbReference type="Rhea" id="RHEA-COMP:10208"/>
        <dbReference type="Rhea" id="RHEA-COMP:10311"/>
        <dbReference type="ChEBI" id="CHEBI:29973"/>
        <dbReference type="ChEBI" id="CHEBI:57856"/>
        <dbReference type="ChEBI" id="CHEBI:59789"/>
        <dbReference type="ChEBI" id="CHEBI:82795"/>
        <dbReference type="EC" id="2.1.1.80"/>
    </reaction>
</comment>
<dbReference type="Proteomes" id="UP000308037">
    <property type="component" value="Unassembled WGS sequence"/>
</dbReference>
<dbReference type="Gene3D" id="1.10.155.10">
    <property type="entry name" value="Chemotaxis receptor methyltransferase CheR, N-terminal domain"/>
    <property type="match status" value="1"/>
</dbReference>
<dbReference type="EC" id="2.1.1.80" evidence="2"/>
<sequence>MNRTGTDRGLSAVIEYIDDSMAFEPSSYNESYLDRRISARMRRTDCSAYTGYLDVLSTDGDEREALLDALSINVTSFFRNPEVWERLRDVLRELTASKRTVQCWSAACADGREPYSIAMLARDDPEIREQSIEITATDIDAEILETARAGVYESTRTTDIESQLASLSSPAEHVDIDGDRSFSIRPSVKRMVSFEQHDLISGPRKRGYDLVLCRNLLIYIDRSYKEPIFEMLTSALNDRGFLTIGKSETLPHSFREHYEAYDRGAHIYRRD</sequence>
<keyword evidence="4 7" id="KW-0808">Transferase</keyword>
<reference evidence="7 8" key="1">
    <citation type="submission" date="2019-04" db="EMBL/GenBank/DDBJ databases">
        <title>Natronomonas sp. F20-122 a newhaloarchaeon isolated from a saline saltern of Isla Bacuta, Huelva, Spain.</title>
        <authorList>
            <person name="Duran-Viseras A."/>
            <person name="Sanchez-Porro C."/>
            <person name="Ventosa A."/>
        </authorList>
    </citation>
    <scope>NUCLEOTIDE SEQUENCE [LARGE SCALE GENOMIC DNA]</scope>
    <source>
        <strain evidence="7 8">F20-122</strain>
    </source>
</reference>
<dbReference type="Pfam" id="PF03705">
    <property type="entry name" value="CheR_N"/>
    <property type="match status" value="1"/>
</dbReference>
<dbReference type="SMART" id="SM00138">
    <property type="entry name" value="MeTrc"/>
    <property type="match status" value="1"/>
</dbReference>
<dbReference type="Gene3D" id="3.40.50.150">
    <property type="entry name" value="Vaccinia Virus protein VP39"/>
    <property type="match status" value="1"/>
</dbReference>
<evidence type="ECO:0000313" key="8">
    <source>
        <dbReference type="Proteomes" id="UP000308037"/>
    </source>
</evidence>
<dbReference type="PANTHER" id="PTHR24422">
    <property type="entry name" value="CHEMOTAXIS PROTEIN METHYLTRANSFERASE"/>
    <property type="match status" value="1"/>
</dbReference>